<sequence length="198" mass="22467">MLVESLRKIMRRQGSSSVFSNVNGWQTPQDTSCHPPPAWKWHHGRSLARVFHKTNFTGKSGPIRFDSSGQRVGFPVDVQEVTMYRGINLIGTYKKGQFWKKGEEQVLDKASRAIDKRTRIVTSIDEEPYLMETKTVSDGVPLIGRYQFVGYCADLAELVSRNVGYDYHIRIVKDGEYGKKLPDGSWTGMIGELIKHVS</sequence>
<dbReference type="GO" id="GO:0005886">
    <property type="term" value="C:plasma membrane"/>
    <property type="evidence" value="ECO:0007669"/>
    <property type="project" value="UniProtKB-ARBA"/>
</dbReference>
<evidence type="ECO:0000256" key="6">
    <source>
        <dbReference type="ARBA" id="ARBA00023065"/>
    </source>
</evidence>
<dbReference type="SUPFAM" id="SSF53850">
    <property type="entry name" value="Periplasmic binding protein-like II"/>
    <property type="match status" value="1"/>
</dbReference>
<evidence type="ECO:0000256" key="9">
    <source>
        <dbReference type="ARBA" id="ARBA00023180"/>
    </source>
</evidence>
<dbReference type="SUPFAM" id="SSF53822">
    <property type="entry name" value="Periplasmic binding protein-like I"/>
    <property type="match status" value="1"/>
</dbReference>
<feature type="domain" description="Ionotropic glutamate receptor L-glutamate and glycine-binding" evidence="12">
    <location>
        <begin position="128"/>
        <end position="195"/>
    </location>
</feature>
<keyword evidence="3" id="KW-0812">Transmembrane</keyword>
<evidence type="ECO:0000256" key="4">
    <source>
        <dbReference type="ARBA" id="ARBA00022989"/>
    </source>
</evidence>
<gene>
    <name evidence="13" type="ORF">PoB_001087700</name>
</gene>
<evidence type="ECO:0000313" key="13">
    <source>
        <dbReference type="EMBL" id="GFN84371.1"/>
    </source>
</evidence>
<keyword evidence="5" id="KW-0175">Coiled coil</keyword>
<evidence type="ECO:0000259" key="12">
    <source>
        <dbReference type="SMART" id="SM00918"/>
    </source>
</evidence>
<evidence type="ECO:0000256" key="7">
    <source>
        <dbReference type="ARBA" id="ARBA00023136"/>
    </source>
</evidence>
<keyword evidence="14" id="KW-1185">Reference proteome</keyword>
<dbReference type="SMART" id="SM00918">
    <property type="entry name" value="Lig_chan-Glu_bd"/>
    <property type="match status" value="1"/>
</dbReference>
<dbReference type="InterPro" id="IPR028082">
    <property type="entry name" value="Peripla_BP_I"/>
</dbReference>
<keyword evidence="6" id="KW-0406">Ion transport</keyword>
<keyword evidence="4" id="KW-1133">Transmembrane helix</keyword>
<dbReference type="InterPro" id="IPR019594">
    <property type="entry name" value="Glu/Gly-bd"/>
</dbReference>
<evidence type="ECO:0000313" key="14">
    <source>
        <dbReference type="Proteomes" id="UP000735302"/>
    </source>
</evidence>
<evidence type="ECO:0000256" key="1">
    <source>
        <dbReference type="ARBA" id="ARBA00004141"/>
    </source>
</evidence>
<dbReference type="GO" id="GO:0043226">
    <property type="term" value="C:organelle"/>
    <property type="evidence" value="ECO:0007669"/>
    <property type="project" value="UniProtKB-ARBA"/>
</dbReference>
<comment type="caution">
    <text evidence="13">The sequence shown here is derived from an EMBL/GenBank/DDBJ whole genome shotgun (WGS) entry which is preliminary data.</text>
</comment>
<organism evidence="13 14">
    <name type="scientific">Plakobranchus ocellatus</name>
    <dbReference type="NCBI Taxonomy" id="259542"/>
    <lineage>
        <taxon>Eukaryota</taxon>
        <taxon>Metazoa</taxon>
        <taxon>Spiralia</taxon>
        <taxon>Lophotrochozoa</taxon>
        <taxon>Mollusca</taxon>
        <taxon>Gastropoda</taxon>
        <taxon>Heterobranchia</taxon>
        <taxon>Euthyneura</taxon>
        <taxon>Panpulmonata</taxon>
        <taxon>Sacoglossa</taxon>
        <taxon>Placobranchoidea</taxon>
        <taxon>Plakobranchidae</taxon>
        <taxon>Plakobranchus</taxon>
    </lineage>
</organism>
<dbReference type="Gene3D" id="3.40.50.2300">
    <property type="match status" value="2"/>
</dbReference>
<dbReference type="Pfam" id="PF10613">
    <property type="entry name" value="Lig_chan-Glu_bd"/>
    <property type="match status" value="1"/>
</dbReference>
<dbReference type="AlphaFoldDB" id="A0AAV3YPK9"/>
<keyword evidence="2" id="KW-0813">Transport</keyword>
<reference evidence="13 14" key="1">
    <citation type="journal article" date="2021" name="Elife">
        <title>Chloroplast acquisition without the gene transfer in kleptoplastic sea slugs, Plakobranchus ocellatus.</title>
        <authorList>
            <person name="Maeda T."/>
            <person name="Takahashi S."/>
            <person name="Yoshida T."/>
            <person name="Shimamura S."/>
            <person name="Takaki Y."/>
            <person name="Nagai Y."/>
            <person name="Toyoda A."/>
            <person name="Suzuki Y."/>
            <person name="Arimoto A."/>
            <person name="Ishii H."/>
            <person name="Satoh N."/>
            <person name="Nishiyama T."/>
            <person name="Hasebe M."/>
            <person name="Maruyama T."/>
            <person name="Minagawa J."/>
            <person name="Obokata J."/>
            <person name="Shigenobu S."/>
        </authorList>
    </citation>
    <scope>NUCLEOTIDE SEQUENCE [LARGE SCALE GENOMIC DNA]</scope>
</reference>
<protein>
    <submittedName>
        <fullName evidence="13">Glutamate receptor 1</fullName>
    </submittedName>
</protein>
<evidence type="ECO:0000256" key="2">
    <source>
        <dbReference type="ARBA" id="ARBA00022448"/>
    </source>
</evidence>
<keyword evidence="8 13" id="KW-0675">Receptor</keyword>
<dbReference type="Gene3D" id="3.40.190.10">
    <property type="entry name" value="Periplasmic binding protein-like II"/>
    <property type="match status" value="1"/>
</dbReference>
<name>A0AAV3YPK9_9GAST</name>
<accession>A0AAV3YPK9</accession>
<dbReference type="EMBL" id="BLXT01001305">
    <property type="protein sequence ID" value="GFN84371.1"/>
    <property type="molecule type" value="Genomic_DNA"/>
</dbReference>
<evidence type="ECO:0000256" key="8">
    <source>
        <dbReference type="ARBA" id="ARBA00023170"/>
    </source>
</evidence>
<evidence type="ECO:0000256" key="5">
    <source>
        <dbReference type="ARBA" id="ARBA00023054"/>
    </source>
</evidence>
<keyword evidence="11" id="KW-0407">Ion channel</keyword>
<dbReference type="Proteomes" id="UP000735302">
    <property type="component" value="Unassembled WGS sequence"/>
</dbReference>
<dbReference type="GO" id="GO:0015276">
    <property type="term" value="F:ligand-gated monoatomic ion channel activity"/>
    <property type="evidence" value="ECO:0007669"/>
    <property type="project" value="InterPro"/>
</dbReference>
<evidence type="ECO:0000256" key="10">
    <source>
        <dbReference type="ARBA" id="ARBA00023286"/>
    </source>
</evidence>
<evidence type="ECO:0000256" key="11">
    <source>
        <dbReference type="ARBA" id="ARBA00023303"/>
    </source>
</evidence>
<keyword evidence="7" id="KW-0472">Membrane</keyword>
<keyword evidence="9" id="KW-0325">Glycoprotein</keyword>
<dbReference type="FunFam" id="3.40.190.10:FF:000078">
    <property type="entry name" value="glutamate receptor ionotropic, NMDA 3B"/>
    <property type="match status" value="1"/>
</dbReference>
<comment type="subcellular location">
    <subcellularLocation>
        <location evidence="1">Membrane</location>
        <topology evidence="1">Multi-pass membrane protein</topology>
    </subcellularLocation>
</comment>
<keyword evidence="10" id="KW-1071">Ligand-gated ion channel</keyword>
<proteinExistence type="predicted"/>
<evidence type="ECO:0000256" key="3">
    <source>
        <dbReference type="ARBA" id="ARBA00022692"/>
    </source>
</evidence>